<dbReference type="PANTHER" id="PTHR30349:SF41">
    <property type="entry name" value="INTEGRASE_RECOMBINASE PROTEIN MJ0367-RELATED"/>
    <property type="match status" value="1"/>
</dbReference>
<dbReference type="PROSITE" id="PS51898">
    <property type="entry name" value="TYR_RECOMBINASE"/>
    <property type="match status" value="1"/>
</dbReference>
<dbReference type="InterPro" id="IPR002104">
    <property type="entry name" value="Integrase_catalytic"/>
</dbReference>
<reference evidence="6 7" key="1">
    <citation type="submission" date="2018-10" db="EMBL/GenBank/DDBJ databases">
        <title>Genomic Encyclopedia of Archaeal and Bacterial Type Strains, Phase II (KMG-II): from individual species to whole genera.</title>
        <authorList>
            <person name="Goeker M."/>
        </authorList>
    </citation>
    <scope>NUCLEOTIDE SEQUENCE [LARGE SCALE GENOMIC DNA]</scope>
    <source>
        <strain evidence="6 7">DSM 29317</strain>
    </source>
</reference>
<gene>
    <name evidence="6" type="ORF">CLV75_0615</name>
</gene>
<dbReference type="AlphaFoldDB" id="A0A497ZMI4"/>
<dbReference type="Pfam" id="PF20172">
    <property type="entry name" value="DUF6538"/>
    <property type="match status" value="1"/>
</dbReference>
<feature type="domain" description="Tyr recombinase" evidence="5">
    <location>
        <begin position="266"/>
        <end position="452"/>
    </location>
</feature>
<dbReference type="InterPro" id="IPR050090">
    <property type="entry name" value="Tyrosine_recombinase_XerCD"/>
</dbReference>
<dbReference type="Pfam" id="PF00589">
    <property type="entry name" value="Phage_integrase"/>
    <property type="match status" value="1"/>
</dbReference>
<protein>
    <submittedName>
        <fullName evidence="6">Site-specific recombinase XerD</fullName>
    </submittedName>
</protein>
<comment type="caution">
    <text evidence="6">The sequence shown here is derived from an EMBL/GenBank/DDBJ whole genome shotgun (WGS) entry which is preliminary data.</text>
</comment>
<dbReference type="GO" id="GO:0003677">
    <property type="term" value="F:DNA binding"/>
    <property type="evidence" value="ECO:0007669"/>
    <property type="project" value="UniProtKB-KW"/>
</dbReference>
<keyword evidence="4" id="KW-0233">DNA recombination</keyword>
<dbReference type="InterPro" id="IPR011010">
    <property type="entry name" value="DNA_brk_join_enz"/>
</dbReference>
<dbReference type="Gene3D" id="1.10.443.10">
    <property type="entry name" value="Intergrase catalytic core"/>
    <property type="match status" value="1"/>
</dbReference>
<evidence type="ECO:0000256" key="4">
    <source>
        <dbReference type="ARBA" id="ARBA00023172"/>
    </source>
</evidence>
<dbReference type="EMBL" id="RCCT01000001">
    <property type="protein sequence ID" value="RLK10638.1"/>
    <property type="molecule type" value="Genomic_DNA"/>
</dbReference>
<proteinExistence type="inferred from homology"/>
<dbReference type="GO" id="GO:0015074">
    <property type="term" value="P:DNA integration"/>
    <property type="evidence" value="ECO:0007669"/>
    <property type="project" value="UniProtKB-KW"/>
</dbReference>
<dbReference type="InterPro" id="IPR046668">
    <property type="entry name" value="DUF6538"/>
</dbReference>
<name>A0A497ZMI4_9RHOB</name>
<evidence type="ECO:0000259" key="5">
    <source>
        <dbReference type="PROSITE" id="PS51898"/>
    </source>
</evidence>
<comment type="similarity">
    <text evidence="1">Belongs to the 'phage' integrase family.</text>
</comment>
<evidence type="ECO:0000256" key="3">
    <source>
        <dbReference type="ARBA" id="ARBA00023125"/>
    </source>
</evidence>
<dbReference type="Proteomes" id="UP000271700">
    <property type="component" value="Unassembled WGS sequence"/>
</dbReference>
<dbReference type="InterPro" id="IPR010998">
    <property type="entry name" value="Integrase_recombinase_N"/>
</dbReference>
<dbReference type="InterPro" id="IPR013762">
    <property type="entry name" value="Integrase-like_cat_sf"/>
</dbReference>
<keyword evidence="7" id="KW-1185">Reference proteome</keyword>
<keyword evidence="3" id="KW-0238">DNA-binding</keyword>
<dbReference type="STRING" id="981384.GCA_000192475_03286"/>
<evidence type="ECO:0000313" key="7">
    <source>
        <dbReference type="Proteomes" id="UP000271700"/>
    </source>
</evidence>
<dbReference type="PANTHER" id="PTHR30349">
    <property type="entry name" value="PHAGE INTEGRASE-RELATED"/>
    <property type="match status" value="1"/>
</dbReference>
<evidence type="ECO:0000256" key="2">
    <source>
        <dbReference type="ARBA" id="ARBA00022908"/>
    </source>
</evidence>
<organism evidence="6 7">
    <name type="scientific">Ruegeria conchae</name>
    <dbReference type="NCBI Taxonomy" id="981384"/>
    <lineage>
        <taxon>Bacteria</taxon>
        <taxon>Pseudomonadati</taxon>
        <taxon>Pseudomonadota</taxon>
        <taxon>Alphaproteobacteria</taxon>
        <taxon>Rhodobacterales</taxon>
        <taxon>Roseobacteraceae</taxon>
        <taxon>Ruegeria</taxon>
    </lineage>
</organism>
<keyword evidence="2" id="KW-0229">DNA integration</keyword>
<evidence type="ECO:0000313" key="6">
    <source>
        <dbReference type="EMBL" id="RLK10638.1"/>
    </source>
</evidence>
<dbReference type="OrthoDB" id="7222937at2"/>
<accession>A0A497ZMI4</accession>
<sequence>MTASWFKIGPISMKIKYVEWRRGTAYYRRRIPSDLQNKYAGKAHLFSSLKTDNPALAAKRSLEETRRIDREWSLLRSNGQSDLQTREEGMAVLRKYGLKPGQAVEYDKYDIEPDEFVDELLAHSHDPYGNNPGIVKGRLPAGLRMAAELFYAEGDELNKLTCPSFSEVIVKHLYFHPRRVSDPQFDRATQRFIEVNGDMPIDQFRREHGNAYVKNLLESGVKKATVKRYLAQVRPVFKTAIFELEVEMNNPLEKLQIPESERDFEQTKYPFTVDQIMAIQKRCMEVNDERRWLIAALSDTGARLSEIAGLLRSDVHLDARIPYVCIAANSVREVKNNGSARKVPLVGAALWGVKQAMAASKEDYLFPMITRHGDYDKNATSAALNKWLTEQGLRGEKQSLHSLRHSMKDRLRNTGCPKDIHYRIGGWKTYGVGESYGLGHELSVLHNHLLHMIECEKQSAVSSMKLV</sequence>
<evidence type="ECO:0000256" key="1">
    <source>
        <dbReference type="ARBA" id="ARBA00008857"/>
    </source>
</evidence>
<dbReference type="SUPFAM" id="SSF56349">
    <property type="entry name" value="DNA breaking-rejoining enzymes"/>
    <property type="match status" value="1"/>
</dbReference>
<dbReference type="Gene3D" id="1.10.150.130">
    <property type="match status" value="1"/>
</dbReference>
<dbReference type="GO" id="GO:0006310">
    <property type="term" value="P:DNA recombination"/>
    <property type="evidence" value="ECO:0007669"/>
    <property type="project" value="UniProtKB-KW"/>
</dbReference>